<gene>
    <name evidence="1" type="ORF">DFR76_1191</name>
</gene>
<comment type="caution">
    <text evidence="1">The sequence shown here is derived from an EMBL/GenBank/DDBJ whole genome shotgun (WGS) entry which is preliminary data.</text>
</comment>
<evidence type="ECO:0000313" key="1">
    <source>
        <dbReference type="EMBL" id="RDI59041.1"/>
    </source>
</evidence>
<dbReference type="Proteomes" id="UP000254869">
    <property type="component" value="Unassembled WGS sequence"/>
</dbReference>
<proteinExistence type="predicted"/>
<evidence type="ECO:0008006" key="3">
    <source>
        <dbReference type="Google" id="ProtNLM"/>
    </source>
</evidence>
<dbReference type="AlphaFoldDB" id="A0A370HLX0"/>
<dbReference type="EMBL" id="QQBC01000019">
    <property type="protein sequence ID" value="RDI59041.1"/>
    <property type="molecule type" value="Genomic_DNA"/>
</dbReference>
<keyword evidence="2" id="KW-1185">Reference proteome</keyword>
<dbReference type="RefSeq" id="WP_068001986.1">
    <property type="nucleotide sequence ID" value="NZ_QQBC01000019.1"/>
</dbReference>
<protein>
    <recommendedName>
        <fullName evidence="3">DUF1877 family protein</fullName>
    </recommendedName>
</protein>
<name>A0A370HLX0_9NOCA</name>
<reference evidence="1 2" key="1">
    <citation type="submission" date="2018-07" db="EMBL/GenBank/DDBJ databases">
        <title>Genomic Encyclopedia of Type Strains, Phase IV (KMG-IV): sequencing the most valuable type-strain genomes for metagenomic binning, comparative biology and taxonomic classification.</title>
        <authorList>
            <person name="Goeker M."/>
        </authorList>
    </citation>
    <scope>NUCLEOTIDE SEQUENCE [LARGE SCALE GENOMIC DNA]</scope>
    <source>
        <strain evidence="1 2">DSM 44290</strain>
    </source>
</reference>
<accession>A0A370HLX0</accession>
<evidence type="ECO:0000313" key="2">
    <source>
        <dbReference type="Proteomes" id="UP000254869"/>
    </source>
</evidence>
<sequence length="126" mass="13867">MTLRVHTVLFDQDREMTLLDDLAPGADFAGFESFRTTVWGSDAMRALGARYFPVLNGENMLTVLPEEVADFLHECATVEAHLAEIAPHTDPQHSHGWHVEEISGRLATIQAAAERALEVGGGVLIW</sequence>
<organism evidence="1 2">
    <name type="scientific">Nocardia pseudobrasiliensis</name>
    <dbReference type="NCBI Taxonomy" id="45979"/>
    <lineage>
        <taxon>Bacteria</taxon>
        <taxon>Bacillati</taxon>
        <taxon>Actinomycetota</taxon>
        <taxon>Actinomycetes</taxon>
        <taxon>Mycobacteriales</taxon>
        <taxon>Nocardiaceae</taxon>
        <taxon>Nocardia</taxon>
    </lineage>
</organism>